<dbReference type="InterPro" id="IPR015897">
    <property type="entry name" value="CHK_kinase-like"/>
</dbReference>
<feature type="domain" description="CHK kinase-like" evidence="1">
    <location>
        <begin position="142"/>
        <end position="334"/>
    </location>
</feature>
<evidence type="ECO:0000259" key="1">
    <source>
        <dbReference type="SMART" id="SM00587"/>
    </source>
</evidence>
<name>A0A6J2THZ0_DROLE</name>
<dbReference type="InterPro" id="IPR004119">
    <property type="entry name" value="EcKL"/>
</dbReference>
<dbReference type="OrthoDB" id="191037at2759"/>
<dbReference type="SUPFAM" id="SSF56112">
    <property type="entry name" value="Protein kinase-like (PK-like)"/>
    <property type="match status" value="1"/>
</dbReference>
<proteinExistence type="predicted"/>
<protein>
    <submittedName>
        <fullName evidence="3">Uncharacterized protein LOC115624181</fullName>
    </submittedName>
</protein>
<keyword evidence="2" id="KW-1185">Reference proteome</keyword>
<dbReference type="RefSeq" id="XP_030374637.1">
    <property type="nucleotide sequence ID" value="XM_030518777.1"/>
</dbReference>
<dbReference type="AlphaFoldDB" id="A0A6J2THZ0"/>
<dbReference type="PANTHER" id="PTHR11012:SF6">
    <property type="entry name" value="CHK DOMAIN OV1-RELATED"/>
    <property type="match status" value="1"/>
</dbReference>
<gene>
    <name evidence="3" type="primary">LOC115624181</name>
</gene>
<reference evidence="3" key="1">
    <citation type="submission" date="2025-08" db="UniProtKB">
        <authorList>
            <consortium name="RefSeq"/>
        </authorList>
    </citation>
    <scope>IDENTIFICATION</scope>
    <source>
        <strain evidence="3">11010-0011.00</strain>
        <tissue evidence="3">Whole body</tissue>
    </source>
</reference>
<accession>A0A6J2THZ0</accession>
<evidence type="ECO:0000313" key="3">
    <source>
        <dbReference type="RefSeq" id="XP_030374637.1"/>
    </source>
</evidence>
<dbReference type="SMART" id="SM00587">
    <property type="entry name" value="CHK"/>
    <property type="match status" value="1"/>
</dbReference>
<dbReference type="Gene3D" id="3.90.1200.10">
    <property type="match status" value="1"/>
</dbReference>
<dbReference type="PANTHER" id="PTHR11012">
    <property type="entry name" value="PROTEIN KINASE-LIKE DOMAIN-CONTAINING"/>
    <property type="match status" value="1"/>
</dbReference>
<dbReference type="InterPro" id="IPR011009">
    <property type="entry name" value="Kinase-like_dom_sf"/>
</dbReference>
<evidence type="ECO:0000313" key="2">
    <source>
        <dbReference type="Proteomes" id="UP000504634"/>
    </source>
</evidence>
<organism evidence="2 3">
    <name type="scientific">Drosophila lebanonensis</name>
    <name type="common">Fruit fly</name>
    <name type="synonym">Scaptodrosophila lebanonensis</name>
    <dbReference type="NCBI Taxonomy" id="7225"/>
    <lineage>
        <taxon>Eukaryota</taxon>
        <taxon>Metazoa</taxon>
        <taxon>Ecdysozoa</taxon>
        <taxon>Arthropoda</taxon>
        <taxon>Hexapoda</taxon>
        <taxon>Insecta</taxon>
        <taxon>Pterygota</taxon>
        <taxon>Neoptera</taxon>
        <taxon>Endopterygota</taxon>
        <taxon>Diptera</taxon>
        <taxon>Brachycera</taxon>
        <taxon>Muscomorpha</taxon>
        <taxon>Ephydroidea</taxon>
        <taxon>Drosophilidae</taxon>
        <taxon>Scaptodrosophila</taxon>
    </lineage>
</organism>
<dbReference type="Proteomes" id="UP000504634">
    <property type="component" value="Unplaced"/>
</dbReference>
<sequence>MSSQNATHDDSEVETNRTSPTWLKPELFEPLLRQTFDLFKGIRTFKVGAGTKPGDNYATVMLCINIEVELTDNTTEAVSYMLKIPHASETFDDMFGKTNIFSIERNMFTKYLLEFKDLYRKAGLELEFGAKCYELDVKQDYVLLENLRTRGFQTSNRLKGLDKEHTMGVLKKLAQWHAASAVRVAEIGPYPEDQLSGMFTEENRALAEKMTEGMLKYVLKSVETIEGHESYYNDIKNMKGQLYENAMQLGIADPNEFNVLNHGDCWTNNIMFQHDASGNILETYLVDYQMVKYGSVAQDLLYFLISSPQLELKVNEFDFFVKYYHDQLITHLKLLNYSKRLPSLIDIHTVLLKYGIWGYCTACGVMSGVLLESTDAAKFDNLFTDTPEAEEFKTLLFSGETYRRHIKVVMPWLQNRGALQINNAKSEKKSVSSTID</sequence>
<dbReference type="Pfam" id="PF02958">
    <property type="entry name" value="EcKL"/>
    <property type="match status" value="1"/>
</dbReference>
<dbReference type="GeneID" id="115624181"/>